<keyword evidence="1" id="KW-0472">Membrane</keyword>
<keyword evidence="1" id="KW-0812">Transmembrane</keyword>
<evidence type="ECO:0000256" key="1">
    <source>
        <dbReference type="SAM" id="Phobius"/>
    </source>
</evidence>
<feature type="domain" description="Glycosyl transferase family 25" evidence="2">
    <location>
        <begin position="72"/>
        <end position="239"/>
    </location>
</feature>
<proteinExistence type="predicted"/>
<dbReference type="AlphaFoldDB" id="A0A6C0AZX0"/>
<keyword evidence="1" id="KW-1133">Transmembrane helix</keyword>
<dbReference type="EMBL" id="MN739040">
    <property type="protein sequence ID" value="QHS85084.1"/>
    <property type="molecule type" value="Genomic_DNA"/>
</dbReference>
<dbReference type="Pfam" id="PF01755">
    <property type="entry name" value="Glyco_transf_25"/>
    <property type="match status" value="1"/>
</dbReference>
<organism evidence="3">
    <name type="scientific">viral metagenome</name>
    <dbReference type="NCBI Taxonomy" id="1070528"/>
    <lineage>
        <taxon>unclassified sequences</taxon>
        <taxon>metagenomes</taxon>
        <taxon>organismal metagenomes</taxon>
    </lineage>
</organism>
<sequence length="281" mass="33259">MKKKTIIPIVLFLIIILFILYKYSSSTDRFSSDINYYNYVEKLYTKFEYKFQKIENYTDLGVVDAVYCIVMPQRKEYMKQKFESMGINYIFFNAITPKELSTSDFNKLSSTNDPKSKLYTHPTRLGLQVSFTMCFIDAINKNYNTIIVFEDDIVVNIDTPSLKKSIIEFKSTNFIFFYMGYCWMNCKQNFTIKPLMDIPDKTLFCTHAICYKVKYLKQFINDMYPMNDNFDNNIVYFIKKYNYPVCITPKTYFDQNRLELGTLNDDETVGNLPDCNVTFNS</sequence>
<feature type="transmembrane region" description="Helical" evidence="1">
    <location>
        <begin position="6"/>
        <end position="23"/>
    </location>
</feature>
<name>A0A6C0AZX0_9ZZZZ</name>
<dbReference type="InterPro" id="IPR002654">
    <property type="entry name" value="Glyco_trans_25"/>
</dbReference>
<evidence type="ECO:0000313" key="3">
    <source>
        <dbReference type="EMBL" id="QHS85084.1"/>
    </source>
</evidence>
<evidence type="ECO:0000259" key="2">
    <source>
        <dbReference type="Pfam" id="PF01755"/>
    </source>
</evidence>
<reference evidence="3" key="1">
    <citation type="journal article" date="2020" name="Nature">
        <title>Giant virus diversity and host interactions through global metagenomics.</title>
        <authorList>
            <person name="Schulz F."/>
            <person name="Roux S."/>
            <person name="Paez-Espino D."/>
            <person name="Jungbluth S."/>
            <person name="Walsh D.A."/>
            <person name="Denef V.J."/>
            <person name="McMahon K.D."/>
            <person name="Konstantinidis K.T."/>
            <person name="Eloe-Fadrosh E.A."/>
            <person name="Kyrpides N.C."/>
            <person name="Woyke T."/>
        </authorList>
    </citation>
    <scope>NUCLEOTIDE SEQUENCE</scope>
    <source>
        <strain evidence="3">GVMAG-M-3300009182-67</strain>
    </source>
</reference>
<protein>
    <recommendedName>
        <fullName evidence="2">Glycosyl transferase family 25 domain-containing protein</fullName>
    </recommendedName>
</protein>
<accession>A0A6C0AZX0</accession>